<dbReference type="PANTHER" id="PTHR23133">
    <property type="entry name" value="IMIDAZOLEGLYCEROL-PHOSPHATE DEHYDRATASE HIS7"/>
    <property type="match status" value="1"/>
</dbReference>
<dbReference type="NCBIfam" id="TIGR01656">
    <property type="entry name" value="Histidinol-ppas"/>
    <property type="match status" value="1"/>
</dbReference>
<comment type="pathway">
    <text evidence="2 12">Amino-acid biosynthesis; L-histidine biosynthesis; L-histidine from 5-phospho-alpha-D-ribose 1-diphosphate: step 6/9.</text>
</comment>
<keyword evidence="3 12" id="KW-0963">Cytoplasm</keyword>
<comment type="catalytic activity">
    <reaction evidence="11 12">
        <text>L-histidinol phosphate + H2O = L-histidinol + phosphate</text>
        <dbReference type="Rhea" id="RHEA:14465"/>
        <dbReference type="ChEBI" id="CHEBI:15377"/>
        <dbReference type="ChEBI" id="CHEBI:43474"/>
        <dbReference type="ChEBI" id="CHEBI:57699"/>
        <dbReference type="ChEBI" id="CHEBI:57980"/>
        <dbReference type="EC" id="3.1.3.15"/>
    </reaction>
</comment>
<feature type="active site" description="Proton donor" evidence="12">
    <location>
        <position position="194"/>
    </location>
</feature>
<proteinExistence type="inferred from homology"/>
<keyword evidence="8 12" id="KW-0368">Histidine biosynthesis</keyword>
<name>A0AAU9CGP0_9BACT</name>
<organism evidence="13 14">
    <name type="scientific">Fulvitalea axinellae</name>
    <dbReference type="NCBI Taxonomy" id="1182444"/>
    <lineage>
        <taxon>Bacteria</taxon>
        <taxon>Pseudomonadati</taxon>
        <taxon>Bacteroidota</taxon>
        <taxon>Cytophagia</taxon>
        <taxon>Cytophagales</taxon>
        <taxon>Persicobacteraceae</taxon>
        <taxon>Fulvitalea</taxon>
    </lineage>
</organism>
<dbReference type="InterPro" id="IPR020565">
    <property type="entry name" value="ImidazoleglycerP_deHydtase_CS"/>
</dbReference>
<evidence type="ECO:0000313" key="13">
    <source>
        <dbReference type="EMBL" id="BDD08390.1"/>
    </source>
</evidence>
<dbReference type="GO" id="GO:0004401">
    <property type="term" value="F:histidinol-phosphatase activity"/>
    <property type="evidence" value="ECO:0007669"/>
    <property type="project" value="UniProtKB-UniRule"/>
</dbReference>
<evidence type="ECO:0000256" key="10">
    <source>
        <dbReference type="ARBA" id="ARBA00023268"/>
    </source>
</evidence>
<dbReference type="SUPFAM" id="SSF56784">
    <property type="entry name" value="HAD-like"/>
    <property type="match status" value="1"/>
</dbReference>
<accession>A0AAU9CGP0</accession>
<dbReference type="NCBIfam" id="TIGR01261">
    <property type="entry name" value="hisB_Nterm"/>
    <property type="match status" value="1"/>
</dbReference>
<dbReference type="FunFam" id="3.30.230.40:FF:000001">
    <property type="entry name" value="Imidazoleglycerol-phosphate dehydratase HisB"/>
    <property type="match status" value="1"/>
</dbReference>
<sequence length="548" mass="62776">MAIINFELEKMDPELWAQPTDLEAQKEALKKCPDERTYALTASVIVEGLTDEVLVAFMPKYDRKRLPFLEKVNLLKFFDFYHDPLLVRATYMFNNIRSEFTQNINATSLELMNPNITKQLEDFYKAMGVQDKPARERLEHSVEWLTFRLYELIPYVRRMRNSVEGQDLKPPRKFRTPEDPQSNDMKKALFIDRDGTIIVEPVTDQQVDSLEKLEFLPKAISNLRKIAEEMDYELVMVTNQDGLGTDSFPEDTFWPAHDKMLRTLENEGVVFDEICIDRSFPEDNAPTRKPRTGLLTKYMEGGYDLENSFVIGDRLTDIELADNLGAKSIFIGERTEGATFSSTDWDKIYQFLKLPKRKSTVLRHTNETDIEIRLNLDGGGKSDISTGISFFDHMLDQVARHASCDLYIRVKGDLHVDEHHTIEDTGLALGQAFAEALGDKRGVNRYGFLLPMDECLAQVALDFGGRPWLIWEADFKREKVGGMPTEMFDHFFKSFCDTSGCNLNIKAEGKNEHHKIEAIFKSFAKAVGIAIKRDITKADKMPSTKGVL</sequence>
<dbReference type="FunFam" id="3.30.230.40:FF:000003">
    <property type="entry name" value="Imidazoleglycerol-phosphate dehydratase HisB"/>
    <property type="match status" value="1"/>
</dbReference>
<evidence type="ECO:0000256" key="2">
    <source>
        <dbReference type="ARBA" id="ARBA00005047"/>
    </source>
</evidence>
<dbReference type="KEGG" id="fax:FUAX_08220"/>
<keyword evidence="7 12" id="KW-0460">Magnesium</keyword>
<keyword evidence="5 12" id="KW-0479">Metal-binding</keyword>
<dbReference type="HAMAP" id="MF_01022">
    <property type="entry name" value="Bifunc_HisB"/>
    <property type="match status" value="1"/>
</dbReference>
<dbReference type="CDD" id="cd07914">
    <property type="entry name" value="IGPD"/>
    <property type="match status" value="1"/>
</dbReference>
<dbReference type="InterPro" id="IPR005954">
    <property type="entry name" value="HisB_N"/>
</dbReference>
<dbReference type="Gene3D" id="3.40.50.1000">
    <property type="entry name" value="HAD superfamily/HAD-like"/>
    <property type="match status" value="1"/>
</dbReference>
<dbReference type="Pfam" id="PF00475">
    <property type="entry name" value="IGPD"/>
    <property type="match status" value="1"/>
</dbReference>
<protein>
    <recommendedName>
        <fullName evidence="12">Histidine biosynthesis bifunctional protein HisB</fullName>
    </recommendedName>
    <domain>
        <recommendedName>
            <fullName evidence="12">Histidinol-phosphatase</fullName>
            <ecNumber evidence="12">3.1.3.15</ecNumber>
        </recommendedName>
    </domain>
    <domain>
        <recommendedName>
            <fullName evidence="12">Imidazoleglycerol-phosphate dehydratase</fullName>
            <shortName evidence="12">IGPD</shortName>
            <ecNumber evidence="12">4.2.1.19</ecNumber>
        </recommendedName>
    </domain>
</protein>
<keyword evidence="10 12" id="KW-0511">Multifunctional enzyme</keyword>
<dbReference type="InterPro" id="IPR023214">
    <property type="entry name" value="HAD_sf"/>
</dbReference>
<dbReference type="InterPro" id="IPR006549">
    <property type="entry name" value="HAD-SF_hydro_IIIA"/>
</dbReference>
<evidence type="ECO:0000256" key="12">
    <source>
        <dbReference type="HAMAP-Rule" id="MF_01022"/>
    </source>
</evidence>
<dbReference type="SUPFAM" id="SSF54211">
    <property type="entry name" value="Ribosomal protein S5 domain 2-like"/>
    <property type="match status" value="2"/>
</dbReference>
<feature type="binding site" evidence="12">
    <location>
        <position position="313"/>
    </location>
    <ligand>
        <name>Mg(2+)</name>
        <dbReference type="ChEBI" id="CHEBI:18420"/>
    </ligand>
</feature>
<comment type="cofactor">
    <cofactor evidence="1 12">
        <name>Mg(2+)</name>
        <dbReference type="ChEBI" id="CHEBI:18420"/>
    </cofactor>
</comment>
<dbReference type="NCBIfam" id="NF003937">
    <property type="entry name" value="PRK05446.1"/>
    <property type="match status" value="1"/>
</dbReference>
<dbReference type="PROSITE" id="PS00955">
    <property type="entry name" value="IGP_DEHYDRATASE_2"/>
    <property type="match status" value="1"/>
</dbReference>
<dbReference type="NCBIfam" id="NF002111">
    <property type="entry name" value="PRK00951.2-1"/>
    <property type="match status" value="1"/>
</dbReference>
<dbReference type="InterPro" id="IPR000807">
    <property type="entry name" value="ImidazoleglycerolP_deHydtase"/>
</dbReference>
<dbReference type="InterPro" id="IPR020568">
    <property type="entry name" value="Ribosomal_Su5_D2-typ_SF"/>
</dbReference>
<comment type="similarity">
    <text evidence="12">In the N-terminal section; belongs to the histidinol-phosphatase family.</text>
</comment>
<evidence type="ECO:0000313" key="14">
    <source>
        <dbReference type="Proteomes" id="UP001348817"/>
    </source>
</evidence>
<dbReference type="NCBIfam" id="TIGR01662">
    <property type="entry name" value="HAD-SF-IIIA"/>
    <property type="match status" value="1"/>
</dbReference>
<feature type="binding site" evidence="12">
    <location>
        <position position="192"/>
    </location>
    <ligand>
        <name>Mg(2+)</name>
        <dbReference type="ChEBI" id="CHEBI:18420"/>
    </ligand>
</feature>
<comment type="caution">
    <text evidence="12">Lacks conserved residue(s) required for the propagation of feature annotation.</text>
</comment>
<evidence type="ECO:0000256" key="8">
    <source>
        <dbReference type="ARBA" id="ARBA00023102"/>
    </source>
</evidence>
<dbReference type="InterPro" id="IPR036412">
    <property type="entry name" value="HAD-like_sf"/>
</dbReference>
<dbReference type="EC" id="3.1.3.15" evidence="12"/>
<evidence type="ECO:0000256" key="9">
    <source>
        <dbReference type="ARBA" id="ARBA00023239"/>
    </source>
</evidence>
<dbReference type="InterPro" id="IPR038494">
    <property type="entry name" value="IGPD_sf"/>
</dbReference>
<evidence type="ECO:0000256" key="1">
    <source>
        <dbReference type="ARBA" id="ARBA00001946"/>
    </source>
</evidence>
<evidence type="ECO:0000256" key="11">
    <source>
        <dbReference type="ARBA" id="ARBA00049158"/>
    </source>
</evidence>
<dbReference type="Gene3D" id="3.30.230.40">
    <property type="entry name" value="Imidazole glycerol phosphate dehydratase, domain 1"/>
    <property type="match status" value="2"/>
</dbReference>
<comment type="subcellular location">
    <subcellularLocation>
        <location evidence="12">Cytoplasm</location>
    </subcellularLocation>
</comment>
<gene>
    <name evidence="12" type="primary">hisB</name>
    <name evidence="13" type="ORF">FUAX_08220</name>
</gene>
<dbReference type="Proteomes" id="UP001348817">
    <property type="component" value="Chromosome"/>
</dbReference>
<keyword evidence="9 12" id="KW-0456">Lyase</keyword>
<evidence type="ECO:0000256" key="5">
    <source>
        <dbReference type="ARBA" id="ARBA00022723"/>
    </source>
</evidence>
<dbReference type="InterPro" id="IPR006543">
    <property type="entry name" value="Histidinol-phos"/>
</dbReference>
<dbReference type="InterPro" id="IPR020566">
    <property type="entry name" value="His_synth_bifunc_HisB"/>
</dbReference>
<feature type="active site" description="Nucleophile" evidence="12">
    <location>
        <position position="192"/>
    </location>
</feature>
<dbReference type="EC" id="4.2.1.19" evidence="12"/>
<dbReference type="PANTHER" id="PTHR23133:SF2">
    <property type="entry name" value="IMIDAZOLEGLYCEROL-PHOSPHATE DEHYDRATASE"/>
    <property type="match status" value="1"/>
</dbReference>
<keyword evidence="6 12" id="KW-0378">Hydrolase</keyword>
<comment type="similarity">
    <text evidence="12">In the C-terminal section; belongs to the imidazoleglycerol-phosphate dehydratase family.</text>
</comment>
<dbReference type="EMBL" id="AP025314">
    <property type="protein sequence ID" value="BDD08390.1"/>
    <property type="molecule type" value="Genomic_DNA"/>
</dbReference>
<dbReference type="AlphaFoldDB" id="A0AAU9CGP0"/>
<evidence type="ECO:0000256" key="3">
    <source>
        <dbReference type="ARBA" id="ARBA00022490"/>
    </source>
</evidence>
<feature type="region of interest" description="Imidazoleglycerol-phosphate dehydratase" evidence="12">
    <location>
        <begin position="357"/>
        <end position="548"/>
    </location>
</feature>
<dbReference type="GO" id="GO:0005737">
    <property type="term" value="C:cytoplasm"/>
    <property type="evidence" value="ECO:0007669"/>
    <property type="project" value="UniProtKB-SubCell"/>
</dbReference>
<dbReference type="GO" id="GO:0004424">
    <property type="term" value="F:imidazoleglycerol-phosphate dehydratase activity"/>
    <property type="evidence" value="ECO:0007669"/>
    <property type="project" value="UniProtKB-UniRule"/>
</dbReference>
<dbReference type="HAMAP" id="MF_00076">
    <property type="entry name" value="HisB"/>
    <property type="match status" value="1"/>
</dbReference>
<evidence type="ECO:0000256" key="6">
    <source>
        <dbReference type="ARBA" id="ARBA00022801"/>
    </source>
</evidence>
<comment type="catalytic activity">
    <reaction evidence="12">
        <text>D-erythro-1-(imidazol-4-yl)glycerol 3-phosphate = 3-(imidazol-4-yl)-2-oxopropyl phosphate + H2O</text>
        <dbReference type="Rhea" id="RHEA:11040"/>
        <dbReference type="ChEBI" id="CHEBI:15377"/>
        <dbReference type="ChEBI" id="CHEBI:57766"/>
        <dbReference type="ChEBI" id="CHEBI:58278"/>
        <dbReference type="EC" id="4.2.1.19"/>
    </reaction>
</comment>
<dbReference type="PROSITE" id="PS00954">
    <property type="entry name" value="IGP_DEHYDRATASE_1"/>
    <property type="match status" value="1"/>
</dbReference>
<evidence type="ECO:0000256" key="7">
    <source>
        <dbReference type="ARBA" id="ARBA00022842"/>
    </source>
</evidence>
<feature type="region of interest" description="Histidinol-phosphatase" evidence="12">
    <location>
        <begin position="1"/>
        <end position="356"/>
    </location>
</feature>
<feature type="binding site" evidence="12">
    <location>
        <position position="194"/>
    </location>
    <ligand>
        <name>Mg(2+)</name>
        <dbReference type="ChEBI" id="CHEBI:18420"/>
    </ligand>
</feature>
<reference evidence="13 14" key="1">
    <citation type="submission" date="2021-12" db="EMBL/GenBank/DDBJ databases">
        <title>Genome sequencing of bacteria with rrn-lacking chromosome and rrn-plasmid.</title>
        <authorList>
            <person name="Anda M."/>
            <person name="Iwasaki W."/>
        </authorList>
    </citation>
    <scope>NUCLEOTIDE SEQUENCE [LARGE SCALE GENOMIC DNA]</scope>
    <source>
        <strain evidence="13 14">DSM 100852</strain>
    </source>
</reference>
<keyword evidence="14" id="KW-1185">Reference proteome</keyword>
<dbReference type="GO" id="GO:0000105">
    <property type="term" value="P:L-histidine biosynthetic process"/>
    <property type="evidence" value="ECO:0007669"/>
    <property type="project" value="UniProtKB-UniRule"/>
</dbReference>
<evidence type="ECO:0000256" key="4">
    <source>
        <dbReference type="ARBA" id="ARBA00022605"/>
    </source>
</evidence>
<keyword evidence="4 12" id="KW-0028">Amino-acid biosynthesis</keyword>
<comment type="pathway">
    <text evidence="12">Amino-acid biosynthesis; L-histidine biosynthesis; L-histidine from 5-phospho-alpha-D-ribose 1-diphosphate: step 8/9.</text>
</comment>
<dbReference type="GO" id="GO:0046872">
    <property type="term" value="F:metal ion binding"/>
    <property type="evidence" value="ECO:0007669"/>
    <property type="project" value="UniProtKB-KW"/>
</dbReference>
<dbReference type="Pfam" id="PF13242">
    <property type="entry name" value="Hydrolase_like"/>
    <property type="match status" value="1"/>
</dbReference>